<dbReference type="EMBL" id="HBHL01001604">
    <property type="protein sequence ID" value="CAD9712076.1"/>
    <property type="molecule type" value="Transcribed_RNA"/>
</dbReference>
<dbReference type="GO" id="GO:0016973">
    <property type="term" value="P:poly(A)+ mRNA export from nucleus"/>
    <property type="evidence" value="ECO:0007669"/>
    <property type="project" value="TreeGrafter"/>
</dbReference>
<feature type="compositionally biased region" description="Basic and acidic residues" evidence="3">
    <location>
        <begin position="46"/>
        <end position="56"/>
    </location>
</feature>
<organism evidence="6 7">
    <name type="scientific">Chloropicon primus</name>
    <dbReference type="NCBI Taxonomy" id="1764295"/>
    <lineage>
        <taxon>Eukaryota</taxon>
        <taxon>Viridiplantae</taxon>
        <taxon>Chlorophyta</taxon>
        <taxon>Chloropicophyceae</taxon>
        <taxon>Chloropicales</taxon>
        <taxon>Chloropicaceae</taxon>
        <taxon>Chloropicon</taxon>
    </lineage>
</organism>
<gene>
    <name evidence="6" type="ORF">A3770_12p67200</name>
    <name evidence="5" type="ORF">CPRI1469_LOCUS917</name>
</gene>
<dbReference type="InterPro" id="IPR017923">
    <property type="entry name" value="TFIIS_N"/>
</dbReference>
<dbReference type="PANTHER" id="PTHR46010:SF1">
    <property type="entry name" value="PROTEIN IWS1 HOMOLOG"/>
    <property type="match status" value="1"/>
</dbReference>
<evidence type="ECO:0000259" key="4">
    <source>
        <dbReference type="PROSITE" id="PS51319"/>
    </source>
</evidence>
<evidence type="ECO:0000313" key="5">
    <source>
        <dbReference type="EMBL" id="CAD9712076.1"/>
    </source>
</evidence>
<feature type="region of interest" description="Disordered" evidence="3">
    <location>
        <begin position="359"/>
        <end position="471"/>
    </location>
</feature>
<dbReference type="PANTHER" id="PTHR46010">
    <property type="entry name" value="PROTEIN IWS1 HOMOLOG"/>
    <property type="match status" value="1"/>
</dbReference>
<feature type="compositionally biased region" description="Basic and acidic residues" evidence="3">
    <location>
        <begin position="1"/>
        <end position="10"/>
    </location>
</feature>
<protein>
    <recommendedName>
        <fullName evidence="4">TFIIS N-terminal domain-containing protein</fullName>
    </recommendedName>
</protein>
<feature type="compositionally biased region" description="Polar residues" evidence="3">
    <location>
        <begin position="415"/>
        <end position="430"/>
    </location>
</feature>
<dbReference type="InterPro" id="IPR035441">
    <property type="entry name" value="TFIIS/LEDGF_dom_sf"/>
</dbReference>
<keyword evidence="2" id="KW-0539">Nucleus</keyword>
<feature type="compositionally biased region" description="Basic and acidic residues" evidence="3">
    <location>
        <begin position="399"/>
        <end position="410"/>
    </location>
</feature>
<dbReference type="OrthoDB" id="21124at2759"/>
<dbReference type="STRING" id="1764295.A0A5B8MX97"/>
<keyword evidence="7" id="KW-1185">Reference proteome</keyword>
<dbReference type="EMBL" id="CP031045">
    <property type="protein sequence ID" value="QDZ24202.1"/>
    <property type="molecule type" value="Genomic_DNA"/>
</dbReference>
<feature type="domain" description="TFIIS N-terminal" evidence="4">
    <location>
        <begin position="277"/>
        <end position="359"/>
    </location>
</feature>
<evidence type="ECO:0000313" key="7">
    <source>
        <dbReference type="Proteomes" id="UP000316726"/>
    </source>
</evidence>
<evidence type="ECO:0000256" key="3">
    <source>
        <dbReference type="SAM" id="MobiDB-lite"/>
    </source>
</evidence>
<reference evidence="6 7" key="1">
    <citation type="submission" date="2018-07" db="EMBL/GenBank/DDBJ databases">
        <title>The complete nuclear genome of the prasinophyte Chloropicon primus (CCMP1205).</title>
        <authorList>
            <person name="Pombert J.-F."/>
            <person name="Otis C."/>
            <person name="Turmel M."/>
            <person name="Lemieux C."/>
        </authorList>
    </citation>
    <scope>NUCLEOTIDE SEQUENCE [LARGE SCALE GENOMIC DNA]</scope>
    <source>
        <strain evidence="6 7">CCMP1205</strain>
    </source>
</reference>
<evidence type="ECO:0000256" key="2">
    <source>
        <dbReference type="PROSITE-ProRule" id="PRU00649"/>
    </source>
</evidence>
<feature type="region of interest" description="Disordered" evidence="3">
    <location>
        <begin position="1"/>
        <end position="196"/>
    </location>
</feature>
<dbReference type="Proteomes" id="UP000316726">
    <property type="component" value="Chromosome 12"/>
</dbReference>
<comment type="subcellular location">
    <subcellularLocation>
        <location evidence="2">Nucleus</location>
    </subcellularLocation>
</comment>
<feature type="compositionally biased region" description="Basic and acidic residues" evidence="3">
    <location>
        <begin position="434"/>
        <end position="451"/>
    </location>
</feature>
<sequence>MAEDDFKGMFDSDSEEEDLGPAKGKEAEAVAGLSSEDEGEDDAGGEAEKAENREEEFQAMFGDSDSEEEDEAKEDESKKAAASVKKKLSRLSKKAAKKGKAPAKGKGKATKRQVDAEKRKEAERQKEKEKDKDRDLFAQFDSEDDEEGEATKDDKAFIEDDNLFASSDDEDERPGDAGQQPQAEEASEGEDEDLLEIDAKIKNRASLRRKRKEMDPQEKQHICRNILSRMEAAYDADNEAVKQQKPAIHKLKLLKEVESILIQRHMRETLLYESALTVMATWLNPLPDMTLPNVKIRTTLLRLLQGMKIRAADDTLDLLQKSKIARIVMFLSKVSDEIPENKKIASKLCQDWTSDILRRDLPSGPSNRLSEEITQNRTTPGAGKNKKRSRPDFQGLKLKKGEKEKDDRIRAYRPQPSQMDFQIQPASTVNHGKAQKETEKASDRRFREKFAKKQNKSFARTTKMSIEGRGL</sequence>
<evidence type="ECO:0000313" key="6">
    <source>
        <dbReference type="EMBL" id="QDZ24202.1"/>
    </source>
</evidence>
<evidence type="ECO:0000256" key="1">
    <source>
        <dbReference type="ARBA" id="ARBA00037992"/>
    </source>
</evidence>
<dbReference type="Gene3D" id="1.20.930.10">
    <property type="entry name" value="Conserved domain common to transcription factors TFIIS, elongin A, CRSP70"/>
    <property type="match status" value="1"/>
</dbReference>
<dbReference type="GO" id="GO:0005634">
    <property type="term" value="C:nucleus"/>
    <property type="evidence" value="ECO:0007669"/>
    <property type="project" value="UniProtKB-SubCell"/>
</dbReference>
<dbReference type="AlphaFoldDB" id="A0A5B8MX97"/>
<proteinExistence type="inferred from homology"/>
<feature type="compositionally biased region" description="Basic residues" evidence="3">
    <location>
        <begin position="84"/>
        <end position="111"/>
    </location>
</feature>
<feature type="compositionally biased region" description="Acidic residues" evidence="3">
    <location>
        <begin position="64"/>
        <end position="74"/>
    </location>
</feature>
<feature type="compositionally biased region" description="Basic and acidic residues" evidence="3">
    <location>
        <begin position="149"/>
        <end position="158"/>
    </location>
</feature>
<dbReference type="InterPro" id="IPR051037">
    <property type="entry name" value="RNAPII_TF_IWS1"/>
</dbReference>
<feature type="compositionally biased region" description="Acidic residues" evidence="3">
    <location>
        <begin position="35"/>
        <end position="45"/>
    </location>
</feature>
<feature type="compositionally biased region" description="Acidic residues" evidence="3">
    <location>
        <begin position="185"/>
        <end position="196"/>
    </location>
</feature>
<feature type="compositionally biased region" description="Polar residues" evidence="3">
    <location>
        <begin position="364"/>
        <end position="379"/>
    </location>
</feature>
<name>A0A5B8MX97_9CHLO</name>
<dbReference type="PROSITE" id="PS51319">
    <property type="entry name" value="TFIIS_N"/>
    <property type="match status" value="1"/>
</dbReference>
<feature type="compositionally biased region" description="Basic and acidic residues" evidence="3">
    <location>
        <begin position="112"/>
        <end position="136"/>
    </location>
</feature>
<comment type="similarity">
    <text evidence="1">Belongs to the IWS1 family.</text>
</comment>
<feature type="compositionally biased region" description="Acidic residues" evidence="3">
    <location>
        <begin position="159"/>
        <end position="173"/>
    </location>
</feature>
<reference evidence="5" key="2">
    <citation type="submission" date="2021-01" db="EMBL/GenBank/DDBJ databases">
        <authorList>
            <person name="Corre E."/>
            <person name="Pelletier E."/>
            <person name="Niang G."/>
            <person name="Scheremetjew M."/>
            <person name="Finn R."/>
            <person name="Kale V."/>
            <person name="Holt S."/>
            <person name="Cochrane G."/>
            <person name="Meng A."/>
            <person name="Brown T."/>
            <person name="Cohen L."/>
        </authorList>
    </citation>
    <scope>NUCLEOTIDE SEQUENCE</scope>
    <source>
        <strain evidence="5">CCMP1205</strain>
    </source>
</reference>
<dbReference type="Pfam" id="PF08711">
    <property type="entry name" value="Med26"/>
    <property type="match status" value="1"/>
</dbReference>
<accession>A0A5B8MX97</accession>